<reference evidence="1 2" key="1">
    <citation type="journal article" date="2017" name="Curr. Biol.">
        <title>The Evolution of Venom by Co-option of Single-Copy Genes.</title>
        <authorList>
            <person name="Martinson E.O."/>
            <person name="Mrinalini"/>
            <person name="Kelkar Y.D."/>
            <person name="Chang C.H."/>
            <person name="Werren J.H."/>
        </authorList>
    </citation>
    <scope>NUCLEOTIDE SEQUENCE [LARGE SCALE GENOMIC DNA]</scope>
    <source>
        <strain evidence="1 2">Alberta</strain>
        <tissue evidence="1">Whole body</tissue>
    </source>
</reference>
<dbReference type="EMBL" id="NNAY01000999">
    <property type="protein sequence ID" value="OXU25544.1"/>
    <property type="molecule type" value="Genomic_DNA"/>
</dbReference>
<dbReference type="Proteomes" id="UP000215335">
    <property type="component" value="Unassembled WGS sequence"/>
</dbReference>
<organism evidence="1 2">
    <name type="scientific">Trichomalopsis sarcophagae</name>
    <dbReference type="NCBI Taxonomy" id="543379"/>
    <lineage>
        <taxon>Eukaryota</taxon>
        <taxon>Metazoa</taxon>
        <taxon>Ecdysozoa</taxon>
        <taxon>Arthropoda</taxon>
        <taxon>Hexapoda</taxon>
        <taxon>Insecta</taxon>
        <taxon>Pterygota</taxon>
        <taxon>Neoptera</taxon>
        <taxon>Endopterygota</taxon>
        <taxon>Hymenoptera</taxon>
        <taxon>Apocrita</taxon>
        <taxon>Proctotrupomorpha</taxon>
        <taxon>Chalcidoidea</taxon>
        <taxon>Pteromalidae</taxon>
        <taxon>Pteromalinae</taxon>
        <taxon>Trichomalopsis</taxon>
    </lineage>
</organism>
<keyword evidence="2" id="KW-1185">Reference proteome</keyword>
<evidence type="ECO:0000313" key="2">
    <source>
        <dbReference type="Proteomes" id="UP000215335"/>
    </source>
</evidence>
<sequence length="53" mass="6323">MTLVFVETRCQHESKSHARTFHEDAARTRDWRKSHASTVYGQEKHYIQQLALH</sequence>
<evidence type="ECO:0000313" key="1">
    <source>
        <dbReference type="EMBL" id="OXU25544.1"/>
    </source>
</evidence>
<proteinExistence type="predicted"/>
<name>A0A232F446_9HYME</name>
<gene>
    <name evidence="1" type="ORF">TSAR_011246</name>
</gene>
<comment type="caution">
    <text evidence="1">The sequence shown here is derived from an EMBL/GenBank/DDBJ whole genome shotgun (WGS) entry which is preliminary data.</text>
</comment>
<dbReference type="AlphaFoldDB" id="A0A232F446"/>
<protein>
    <submittedName>
        <fullName evidence="1">Uncharacterized protein</fullName>
    </submittedName>
</protein>
<accession>A0A232F446</accession>